<dbReference type="AlphaFoldDB" id="A0A5C6MH33"/>
<name>A0A5C6MH33_9TELE</name>
<gene>
    <name evidence="1" type="ORF">D4764_0288900</name>
</gene>
<dbReference type="Proteomes" id="UP000324091">
    <property type="component" value="Unassembled WGS sequence"/>
</dbReference>
<organism evidence="1 2">
    <name type="scientific">Takifugu flavidus</name>
    <name type="common">sansaifugu</name>
    <dbReference type="NCBI Taxonomy" id="433684"/>
    <lineage>
        <taxon>Eukaryota</taxon>
        <taxon>Metazoa</taxon>
        <taxon>Chordata</taxon>
        <taxon>Craniata</taxon>
        <taxon>Vertebrata</taxon>
        <taxon>Euteleostomi</taxon>
        <taxon>Actinopterygii</taxon>
        <taxon>Neopterygii</taxon>
        <taxon>Teleostei</taxon>
        <taxon>Neoteleostei</taxon>
        <taxon>Acanthomorphata</taxon>
        <taxon>Eupercaria</taxon>
        <taxon>Tetraodontiformes</taxon>
        <taxon>Tetradontoidea</taxon>
        <taxon>Tetraodontidae</taxon>
        <taxon>Takifugu</taxon>
    </lineage>
</organism>
<comment type="caution">
    <text evidence="1">The sequence shown here is derived from an EMBL/GenBank/DDBJ whole genome shotgun (WGS) entry which is preliminary data.</text>
</comment>
<evidence type="ECO:0000313" key="2">
    <source>
        <dbReference type="Proteomes" id="UP000324091"/>
    </source>
</evidence>
<reference evidence="1 2" key="1">
    <citation type="submission" date="2019-04" db="EMBL/GenBank/DDBJ databases">
        <title>Chromosome genome assembly for Takifugu flavidus.</title>
        <authorList>
            <person name="Xiao S."/>
        </authorList>
    </citation>
    <scope>NUCLEOTIDE SEQUENCE [LARGE SCALE GENOMIC DNA]</scope>
    <source>
        <strain evidence="1">HTHZ2018</strain>
        <tissue evidence="1">Muscle</tissue>
    </source>
</reference>
<evidence type="ECO:0000313" key="1">
    <source>
        <dbReference type="EMBL" id="TWW53921.1"/>
    </source>
</evidence>
<protein>
    <submittedName>
        <fullName evidence="1">Uncharacterized protein</fullName>
    </submittedName>
</protein>
<proteinExistence type="predicted"/>
<accession>A0A5C6MH33</accession>
<keyword evidence="2" id="KW-1185">Reference proteome</keyword>
<sequence>MEPEVENFHFRFFVLYTSRVCGWIASYPAQAPLFRTIWSTFELKYWETTGVRLTDVRFWLRNQTGSTF</sequence>
<dbReference type="EMBL" id="RHFK02000496">
    <property type="protein sequence ID" value="TWW53921.1"/>
    <property type="molecule type" value="Genomic_DNA"/>
</dbReference>